<comment type="caution">
    <text evidence="15">The sequence shown here is derived from an EMBL/GenBank/DDBJ whole genome shotgun (WGS) entry which is preliminary data.</text>
</comment>
<name>A0ABS9KKW8_9BACT</name>
<dbReference type="GO" id="GO:0003887">
    <property type="term" value="F:DNA-directed DNA polymerase activity"/>
    <property type="evidence" value="ECO:0007669"/>
    <property type="project" value="UniProtKB-EC"/>
</dbReference>
<dbReference type="CDD" id="cd04485">
    <property type="entry name" value="DnaE_OBF"/>
    <property type="match status" value="1"/>
</dbReference>
<dbReference type="Gene3D" id="2.40.50.140">
    <property type="entry name" value="Nucleic acid-binding proteins"/>
    <property type="match status" value="1"/>
</dbReference>
<dbReference type="Pfam" id="PF07733">
    <property type="entry name" value="DNA_pol3_alpha"/>
    <property type="match status" value="1"/>
</dbReference>
<dbReference type="CDD" id="cd07434">
    <property type="entry name" value="PHP_PolIIIA_DnaE2"/>
    <property type="match status" value="1"/>
</dbReference>
<gene>
    <name evidence="15" type="ORF">LZZ85_01735</name>
</gene>
<organism evidence="15 16">
    <name type="scientific">Terrimonas ginsenosidimutans</name>
    <dbReference type="NCBI Taxonomy" id="2908004"/>
    <lineage>
        <taxon>Bacteria</taxon>
        <taxon>Pseudomonadati</taxon>
        <taxon>Bacteroidota</taxon>
        <taxon>Chitinophagia</taxon>
        <taxon>Chitinophagales</taxon>
        <taxon>Chitinophagaceae</taxon>
        <taxon>Terrimonas</taxon>
    </lineage>
</organism>
<dbReference type="InterPro" id="IPR004013">
    <property type="entry name" value="PHP_dom"/>
</dbReference>
<keyword evidence="5" id="KW-0963">Cytoplasm</keyword>
<dbReference type="InterPro" id="IPR003141">
    <property type="entry name" value="Pol/His_phosphatase_N"/>
</dbReference>
<dbReference type="NCBIfam" id="TIGR00594">
    <property type="entry name" value="polc"/>
    <property type="match status" value="1"/>
</dbReference>
<keyword evidence="8" id="KW-0235">DNA replication</keyword>
<evidence type="ECO:0000256" key="6">
    <source>
        <dbReference type="ARBA" id="ARBA00022679"/>
    </source>
</evidence>
<comment type="similarity">
    <text evidence="2">Belongs to the DNA polymerase type-C family. DnaE2 subfamily.</text>
</comment>
<dbReference type="InterPro" id="IPR004365">
    <property type="entry name" value="NA-bd_OB_tRNA"/>
</dbReference>
<evidence type="ECO:0000256" key="9">
    <source>
        <dbReference type="ARBA" id="ARBA00022763"/>
    </source>
</evidence>
<evidence type="ECO:0000256" key="1">
    <source>
        <dbReference type="ARBA" id="ARBA00004496"/>
    </source>
</evidence>
<dbReference type="InterPro" id="IPR004805">
    <property type="entry name" value="DnaE2/DnaE/PolC"/>
</dbReference>
<accession>A0ABS9KKW8</accession>
<dbReference type="InterPro" id="IPR040982">
    <property type="entry name" value="DNA_pol3_finger"/>
</dbReference>
<dbReference type="Pfam" id="PF17657">
    <property type="entry name" value="DNA_pol3_finger"/>
    <property type="match status" value="1"/>
</dbReference>
<sequence>MSYSELQVTSNFSFLRGASHPEELIDQAIALGYKEIAITDRNTLAGIVRAYKAAKGKEIRLIPACRLDLLDGPSLLAYPTDKTAYALLSSLLSKGNLRAEKGECHLYKKDIYDHAEGMKFIAVPPEKLDEHFDLDPSFQKQLKEYKDKLGDHLYLACFRLYNGNDSKLQFRLAELSERLSIPLVATNDVHYHHPLRRELQDVMTCIREKCTIHNAGFRLHANAERYLKPQEEMNRLFRQYPDAIRRTKEIADACTFCLSELKYEYPEEITTEGRTPQQELTHLAWIGANEKFNGHIPQKTKEAINYELGFIEQMNYAAYFLTVYDIVRFAREKEILCQGRGSAANSTVCYCLGITSVNPEKFDLLFERFISSARNEPPDIDVDFEHERREEVIQYIYEKYGRDRAAIIATVTQQHQKGAIRDVGKAMGLSVDTITRLSGSIWEFTDEWFEGNRITEQGLNPNDQHLRKVLQLTREFMGFPRQLGQHTGGFVITQGKLFNLCPILNARMENRTCIEWNKDDIDVLGFMKIDVLALGMLTCIRKAFDKAKQHYGLHLTLANIEQDVKDVYDMISQGDTIGVFQIESRAQQSMLPRLRPENFYDLVIEVAIVRPGPIQGDMVHPYLRRRNNEEPVEYPSKDLEDILKKTLGVPLFQEQAMKIAIVAAGFSPTEADELRRSMATFKAHGQVVKFGEKLINGMISRGYEQEYAERVFRQLEGFGSYGFPESHAASFALLVYVSSWIKCFYPDVFACALLNSMPMGFYQPAQIVIDAQKHDVIVRPVDINHSDWDNTLEERDGEYCALRLGFRQVKGLRQEEMEMLIAARKRSFTHIDQLRDAGISDATMEKLAGADAFRSIDLDRRQALWDASTKDRPEALFQGQYLKEETEQIALPDMSLSEHVVQDYASVSLSLKAHPVSFVREKLNLLRILPTNDLQHQQPGKVVKVAGLVLVRQRPGTAGGVCFMTIEDETGVANLVIFESLFEKFRKEILQSKLIMVEGQLQIEKSVIHVVVRSCHNFSKMLRSLTPEENEEPPVLTLSKADEKSIPPGLNKRAQVRKTSEEDAFHGGRNFR</sequence>
<dbReference type="Pfam" id="PF02811">
    <property type="entry name" value="PHP"/>
    <property type="match status" value="1"/>
</dbReference>
<dbReference type="Pfam" id="PF14579">
    <property type="entry name" value="HHH_6"/>
    <property type="match status" value="1"/>
</dbReference>
<evidence type="ECO:0000256" key="8">
    <source>
        <dbReference type="ARBA" id="ARBA00022705"/>
    </source>
</evidence>
<evidence type="ECO:0000256" key="10">
    <source>
        <dbReference type="ARBA" id="ARBA00022932"/>
    </source>
</evidence>
<evidence type="ECO:0000256" key="12">
    <source>
        <dbReference type="ARBA" id="ARBA00049244"/>
    </source>
</evidence>
<keyword evidence="6 15" id="KW-0808">Transferase</keyword>
<dbReference type="HAMAP" id="MF_01902">
    <property type="entry name" value="DNApol_error_prone"/>
    <property type="match status" value="1"/>
</dbReference>
<dbReference type="PANTHER" id="PTHR32294:SF4">
    <property type="entry name" value="ERROR-PRONE DNA POLYMERASE"/>
    <property type="match status" value="1"/>
</dbReference>
<evidence type="ECO:0000256" key="5">
    <source>
        <dbReference type="ARBA" id="ARBA00022490"/>
    </source>
</evidence>
<dbReference type="Gene3D" id="1.10.150.870">
    <property type="match status" value="1"/>
</dbReference>
<evidence type="ECO:0000256" key="7">
    <source>
        <dbReference type="ARBA" id="ARBA00022695"/>
    </source>
</evidence>
<keyword evidence="7 15" id="KW-0548">Nucleotidyltransferase</keyword>
<protein>
    <recommendedName>
        <fullName evidence="4">Error-prone DNA polymerase</fullName>
        <ecNumber evidence="3">2.7.7.7</ecNumber>
    </recommendedName>
</protein>
<feature type="domain" description="Polymerase/histidinol phosphatase N-terminal" evidence="14">
    <location>
        <begin position="4"/>
        <end position="71"/>
    </location>
</feature>
<evidence type="ECO:0000256" key="2">
    <source>
        <dbReference type="ARBA" id="ARBA00007391"/>
    </source>
</evidence>
<dbReference type="EC" id="2.7.7.7" evidence="3"/>
<dbReference type="EMBL" id="JAKLTR010000001">
    <property type="protein sequence ID" value="MCG2612973.1"/>
    <property type="molecule type" value="Genomic_DNA"/>
</dbReference>
<dbReference type="PANTHER" id="PTHR32294">
    <property type="entry name" value="DNA POLYMERASE III SUBUNIT ALPHA"/>
    <property type="match status" value="1"/>
</dbReference>
<dbReference type="Pfam" id="PF01336">
    <property type="entry name" value="tRNA_anti-codon"/>
    <property type="match status" value="1"/>
</dbReference>
<evidence type="ECO:0000313" key="16">
    <source>
        <dbReference type="Proteomes" id="UP001165367"/>
    </source>
</evidence>
<feature type="region of interest" description="Disordered" evidence="13">
    <location>
        <begin position="1029"/>
        <end position="1072"/>
    </location>
</feature>
<dbReference type="RefSeq" id="WP_237868199.1">
    <property type="nucleotide sequence ID" value="NZ_JAKLTR010000001.1"/>
</dbReference>
<dbReference type="NCBIfam" id="NF004225">
    <property type="entry name" value="PRK05672.1"/>
    <property type="match status" value="1"/>
</dbReference>
<dbReference type="InterPro" id="IPR011708">
    <property type="entry name" value="DNA_pol3_alpha_NTPase_dom"/>
</dbReference>
<dbReference type="Gene3D" id="3.20.20.140">
    <property type="entry name" value="Metal-dependent hydrolases"/>
    <property type="match status" value="1"/>
</dbReference>
<keyword evidence="9" id="KW-0227">DNA damage</keyword>
<comment type="subcellular location">
    <subcellularLocation>
        <location evidence="1">Cytoplasm</location>
    </subcellularLocation>
</comment>
<evidence type="ECO:0000256" key="13">
    <source>
        <dbReference type="SAM" id="MobiDB-lite"/>
    </source>
</evidence>
<reference evidence="15" key="1">
    <citation type="submission" date="2022-01" db="EMBL/GenBank/DDBJ databases">
        <authorList>
            <person name="Jo J.-H."/>
            <person name="Im W.-T."/>
        </authorList>
    </citation>
    <scope>NUCLEOTIDE SEQUENCE</scope>
    <source>
        <strain evidence="15">NA20</strain>
    </source>
</reference>
<dbReference type="SUPFAM" id="SSF89550">
    <property type="entry name" value="PHP domain-like"/>
    <property type="match status" value="1"/>
</dbReference>
<dbReference type="InterPro" id="IPR029460">
    <property type="entry name" value="DNAPol_HHH"/>
</dbReference>
<evidence type="ECO:0000256" key="4">
    <source>
        <dbReference type="ARBA" id="ARBA00017273"/>
    </source>
</evidence>
<comment type="catalytic activity">
    <reaction evidence="12">
        <text>DNA(n) + a 2'-deoxyribonucleoside 5'-triphosphate = DNA(n+1) + diphosphate</text>
        <dbReference type="Rhea" id="RHEA:22508"/>
        <dbReference type="Rhea" id="RHEA-COMP:17339"/>
        <dbReference type="Rhea" id="RHEA-COMP:17340"/>
        <dbReference type="ChEBI" id="CHEBI:33019"/>
        <dbReference type="ChEBI" id="CHEBI:61560"/>
        <dbReference type="ChEBI" id="CHEBI:173112"/>
        <dbReference type="EC" id="2.7.7.7"/>
    </reaction>
</comment>
<dbReference type="SMART" id="SM00481">
    <property type="entry name" value="POLIIIAc"/>
    <property type="match status" value="1"/>
</dbReference>
<keyword evidence="10" id="KW-0239">DNA-directed DNA polymerase</keyword>
<evidence type="ECO:0000259" key="14">
    <source>
        <dbReference type="SMART" id="SM00481"/>
    </source>
</evidence>
<evidence type="ECO:0000313" key="15">
    <source>
        <dbReference type="EMBL" id="MCG2612973.1"/>
    </source>
</evidence>
<dbReference type="InterPro" id="IPR023073">
    <property type="entry name" value="DnaE2"/>
</dbReference>
<keyword evidence="11" id="KW-0234">DNA repair</keyword>
<dbReference type="Proteomes" id="UP001165367">
    <property type="component" value="Unassembled WGS sequence"/>
</dbReference>
<dbReference type="InterPro" id="IPR016195">
    <property type="entry name" value="Pol/histidinol_Pase-like"/>
</dbReference>
<dbReference type="InterPro" id="IPR012340">
    <property type="entry name" value="NA-bd_OB-fold"/>
</dbReference>
<proteinExistence type="inferred from homology"/>
<evidence type="ECO:0000256" key="3">
    <source>
        <dbReference type="ARBA" id="ARBA00012417"/>
    </source>
</evidence>
<keyword evidence="16" id="KW-1185">Reference proteome</keyword>
<evidence type="ECO:0000256" key="11">
    <source>
        <dbReference type="ARBA" id="ARBA00023204"/>
    </source>
</evidence>